<keyword evidence="3" id="KW-1185">Reference proteome</keyword>
<protein>
    <submittedName>
        <fullName evidence="2">Uncharacterized protein</fullName>
    </submittedName>
</protein>
<reference evidence="2 3" key="1">
    <citation type="submission" date="2024-01" db="EMBL/GenBank/DDBJ databases">
        <title>The genomes of 5 underutilized Papilionoideae crops provide insights into root nodulation and disease resistanc.</title>
        <authorList>
            <person name="Jiang F."/>
        </authorList>
    </citation>
    <scope>NUCLEOTIDE SEQUENCE [LARGE SCALE GENOMIC DNA]</scope>
    <source>
        <strain evidence="2">LVBAO_FW01</strain>
        <tissue evidence="2">Leaves</tissue>
    </source>
</reference>
<evidence type="ECO:0000313" key="2">
    <source>
        <dbReference type="EMBL" id="KAK7362098.1"/>
    </source>
</evidence>
<feature type="signal peptide" evidence="1">
    <location>
        <begin position="1"/>
        <end position="34"/>
    </location>
</feature>
<name>A0AAN9N186_CANGL</name>
<dbReference type="EMBL" id="JAYMYQ010000001">
    <property type="protein sequence ID" value="KAK7362098.1"/>
    <property type="molecule type" value="Genomic_DNA"/>
</dbReference>
<gene>
    <name evidence="2" type="ORF">VNO77_04198</name>
</gene>
<evidence type="ECO:0000313" key="3">
    <source>
        <dbReference type="Proteomes" id="UP001367508"/>
    </source>
</evidence>
<organism evidence="2 3">
    <name type="scientific">Canavalia gladiata</name>
    <name type="common">Sword bean</name>
    <name type="synonym">Dolichos gladiatus</name>
    <dbReference type="NCBI Taxonomy" id="3824"/>
    <lineage>
        <taxon>Eukaryota</taxon>
        <taxon>Viridiplantae</taxon>
        <taxon>Streptophyta</taxon>
        <taxon>Embryophyta</taxon>
        <taxon>Tracheophyta</taxon>
        <taxon>Spermatophyta</taxon>
        <taxon>Magnoliopsida</taxon>
        <taxon>eudicotyledons</taxon>
        <taxon>Gunneridae</taxon>
        <taxon>Pentapetalae</taxon>
        <taxon>rosids</taxon>
        <taxon>fabids</taxon>
        <taxon>Fabales</taxon>
        <taxon>Fabaceae</taxon>
        <taxon>Papilionoideae</taxon>
        <taxon>50 kb inversion clade</taxon>
        <taxon>NPAAA clade</taxon>
        <taxon>indigoferoid/millettioid clade</taxon>
        <taxon>Phaseoleae</taxon>
        <taxon>Canavalia</taxon>
    </lineage>
</organism>
<accession>A0AAN9N186</accession>
<dbReference type="AlphaFoldDB" id="A0AAN9N186"/>
<comment type="caution">
    <text evidence="2">The sequence shown here is derived from an EMBL/GenBank/DDBJ whole genome shotgun (WGS) entry which is preliminary data.</text>
</comment>
<sequence length="193" mass="21959">MMWVSWPGWHAMSGLILDGLWLLWWLAAHLGAFAHSSENDGNELDLVSTSLGANPSLSQQLHWPRRLQHVRPSPYIWAYGVMAIGANLGPEMTRPKHGLQIHVKVHVKEPDSELEITTSALFLDRLCKLFCIVNSLEFWLIWSTMDKCILSQLIVSNPPICSHFFWNIQILCSTGEFFSIGLSALVQYDQQPY</sequence>
<evidence type="ECO:0000256" key="1">
    <source>
        <dbReference type="SAM" id="SignalP"/>
    </source>
</evidence>
<dbReference type="Proteomes" id="UP001367508">
    <property type="component" value="Unassembled WGS sequence"/>
</dbReference>
<feature type="chain" id="PRO_5042998895" evidence="1">
    <location>
        <begin position="35"/>
        <end position="193"/>
    </location>
</feature>
<keyword evidence="1" id="KW-0732">Signal</keyword>
<proteinExistence type="predicted"/>